<dbReference type="SUPFAM" id="SSF54001">
    <property type="entry name" value="Cysteine proteinases"/>
    <property type="match status" value="1"/>
</dbReference>
<keyword evidence="5 7" id="KW-0378">Hydrolase</keyword>
<dbReference type="AlphaFoldDB" id="A0AB34FJ89"/>
<keyword evidence="4 7" id="KW-0833">Ubl conjugation pathway</keyword>
<dbReference type="Gene3D" id="3.40.532.10">
    <property type="entry name" value="Peptidase C12, ubiquitin carboxyl-terminal hydrolase"/>
    <property type="match status" value="1"/>
</dbReference>
<dbReference type="PROSITE" id="PS00140">
    <property type="entry name" value="UCH_1"/>
    <property type="match status" value="1"/>
</dbReference>
<reference evidence="10" key="1">
    <citation type="submission" date="2023-01" db="EMBL/GenBank/DDBJ databases">
        <title>The growth and conidiation of Purpureocillium lavendulum are regulated by nitrogen source and histone H3K14 acetylation.</title>
        <authorList>
            <person name="Tang P."/>
            <person name="Han J."/>
            <person name="Zhang C."/>
            <person name="Tang P."/>
            <person name="Qi F."/>
            <person name="Zhang K."/>
            <person name="Liang L."/>
        </authorList>
    </citation>
    <scope>NUCLEOTIDE SEQUENCE</scope>
    <source>
        <strain evidence="10">YMF1.00683</strain>
    </source>
</reference>
<dbReference type="PRINTS" id="PR00707">
    <property type="entry name" value="UBCTHYDRLASE"/>
</dbReference>
<organism evidence="10 11">
    <name type="scientific">Purpureocillium lavendulum</name>
    <dbReference type="NCBI Taxonomy" id="1247861"/>
    <lineage>
        <taxon>Eukaryota</taxon>
        <taxon>Fungi</taxon>
        <taxon>Dikarya</taxon>
        <taxon>Ascomycota</taxon>
        <taxon>Pezizomycotina</taxon>
        <taxon>Sordariomycetes</taxon>
        <taxon>Hypocreomycetidae</taxon>
        <taxon>Hypocreales</taxon>
        <taxon>Ophiocordycipitaceae</taxon>
        <taxon>Purpureocillium</taxon>
    </lineage>
</organism>
<evidence type="ECO:0000256" key="2">
    <source>
        <dbReference type="ARBA" id="ARBA00009326"/>
    </source>
</evidence>
<evidence type="ECO:0000256" key="4">
    <source>
        <dbReference type="ARBA" id="ARBA00022786"/>
    </source>
</evidence>
<feature type="active site" description="Nucleophile" evidence="7">
    <location>
        <position position="97"/>
    </location>
</feature>
<dbReference type="Proteomes" id="UP001163105">
    <property type="component" value="Unassembled WGS sequence"/>
</dbReference>
<dbReference type="EC" id="3.4.19.12" evidence="8"/>
<evidence type="ECO:0000256" key="7">
    <source>
        <dbReference type="PROSITE-ProRule" id="PRU01393"/>
    </source>
</evidence>
<feature type="site" description="Important for enzyme activity" evidence="7">
    <location>
        <position position="185"/>
    </location>
</feature>
<dbReference type="GO" id="GO:0005737">
    <property type="term" value="C:cytoplasm"/>
    <property type="evidence" value="ECO:0007669"/>
    <property type="project" value="TreeGrafter"/>
</dbReference>
<gene>
    <name evidence="10" type="primary">UCHL3</name>
    <name evidence="10" type="ORF">O9K51_08532</name>
</gene>
<evidence type="ECO:0000256" key="5">
    <source>
        <dbReference type="ARBA" id="ARBA00022801"/>
    </source>
</evidence>
<dbReference type="GO" id="GO:0016579">
    <property type="term" value="P:protein deubiquitination"/>
    <property type="evidence" value="ECO:0007669"/>
    <property type="project" value="TreeGrafter"/>
</dbReference>
<name>A0AB34FJ89_9HYPO</name>
<dbReference type="GO" id="GO:0006511">
    <property type="term" value="P:ubiquitin-dependent protein catabolic process"/>
    <property type="evidence" value="ECO:0007669"/>
    <property type="project" value="UniProtKB-UniRule"/>
</dbReference>
<comment type="catalytic activity">
    <reaction evidence="1 7 8">
        <text>Thiol-dependent hydrolysis of ester, thioester, amide, peptide and isopeptide bonds formed by the C-terminal Gly of ubiquitin (a 76-residue protein attached to proteins as an intracellular targeting signal).</text>
        <dbReference type="EC" id="3.4.19.12"/>
    </reaction>
</comment>
<dbReference type="GO" id="GO:0004843">
    <property type="term" value="F:cysteine-type deubiquitinase activity"/>
    <property type="evidence" value="ECO:0007669"/>
    <property type="project" value="UniProtKB-UniRule"/>
</dbReference>
<dbReference type="InterPro" id="IPR036959">
    <property type="entry name" value="Peptidase_C12_UCH_sf"/>
</dbReference>
<feature type="domain" description="UCH catalytic" evidence="9">
    <location>
        <begin position="8"/>
        <end position="232"/>
    </location>
</feature>
<accession>A0AB34FJ89</accession>
<keyword evidence="6 7" id="KW-0788">Thiol protease</keyword>
<evidence type="ECO:0000256" key="1">
    <source>
        <dbReference type="ARBA" id="ARBA00000707"/>
    </source>
</evidence>
<evidence type="ECO:0000256" key="6">
    <source>
        <dbReference type="ARBA" id="ARBA00022807"/>
    </source>
</evidence>
<dbReference type="PANTHER" id="PTHR10589">
    <property type="entry name" value="UBIQUITIN CARBOXYL-TERMINAL HYDROLASE"/>
    <property type="match status" value="1"/>
</dbReference>
<proteinExistence type="inferred from homology"/>
<evidence type="ECO:0000256" key="3">
    <source>
        <dbReference type="ARBA" id="ARBA00022670"/>
    </source>
</evidence>
<comment type="caution">
    <text evidence="10">The sequence shown here is derived from an EMBL/GenBank/DDBJ whole genome shotgun (WGS) entry which is preliminary data.</text>
</comment>
<evidence type="ECO:0000259" key="9">
    <source>
        <dbReference type="PROSITE" id="PS52048"/>
    </source>
</evidence>
<feature type="active site" description="Proton donor" evidence="7">
    <location>
        <position position="168"/>
    </location>
</feature>
<keyword evidence="3 7" id="KW-0645">Protease</keyword>
<dbReference type="InterPro" id="IPR057254">
    <property type="entry name" value="UCH_AS"/>
</dbReference>
<dbReference type="PANTHER" id="PTHR10589:SF17">
    <property type="entry name" value="UBIQUITIN CARBOXYL-TERMINAL HYDROLASE"/>
    <property type="match status" value="1"/>
</dbReference>
<dbReference type="EMBL" id="JAQHRD010000007">
    <property type="protein sequence ID" value="KAJ6439124.1"/>
    <property type="molecule type" value="Genomic_DNA"/>
</dbReference>
<evidence type="ECO:0000256" key="8">
    <source>
        <dbReference type="RuleBase" id="RU361215"/>
    </source>
</evidence>
<dbReference type="PROSITE" id="PS52048">
    <property type="entry name" value="UCH_DOMAIN"/>
    <property type="match status" value="1"/>
</dbReference>
<dbReference type="InterPro" id="IPR038765">
    <property type="entry name" value="Papain-like_cys_pep_sf"/>
</dbReference>
<keyword evidence="11" id="KW-1185">Reference proteome</keyword>
<dbReference type="InterPro" id="IPR001578">
    <property type="entry name" value="Peptidase_C12_UCH"/>
</dbReference>
<evidence type="ECO:0000313" key="11">
    <source>
        <dbReference type="Proteomes" id="UP001163105"/>
    </source>
</evidence>
<dbReference type="Pfam" id="PF01088">
    <property type="entry name" value="Peptidase_C12"/>
    <property type="match status" value="1"/>
</dbReference>
<feature type="site" description="Transition state stabilizer" evidence="7">
    <location>
        <position position="91"/>
    </location>
</feature>
<evidence type="ECO:0000313" key="10">
    <source>
        <dbReference type="EMBL" id="KAJ6439124.1"/>
    </source>
</evidence>
<protein>
    <recommendedName>
        <fullName evidence="8">Ubiquitin carboxyl-terminal hydrolase</fullName>
        <ecNumber evidence="8">3.4.19.12</ecNumber>
    </recommendedName>
</protein>
<comment type="similarity">
    <text evidence="2 7 8">Belongs to the peptidase C12 family.</text>
</comment>
<sequence length="234" mass="26030">MSDGYRKHFFPLESDPAIFTELSHLLGSPASLIFEDVLSLDEAETLPHPALALVLVLPTTAEYEKRKQYEDVLSDVCPQADLEEDVVWFKQTINNACGLYALLHALANSEARCMIRPSSVMARVMNAPPGQRYLIVESSEELERVYANVATKGQSISPASAEDELDLHYVCFVRSQKNGRLYELDGDRKGPLYRGVLLPEADLLGSGVPSVIRDCIRIDADNISFSLMALVRRD</sequence>